<feature type="coiled-coil region" evidence="5">
    <location>
        <begin position="225"/>
        <end position="256"/>
    </location>
</feature>
<evidence type="ECO:0000313" key="8">
    <source>
        <dbReference type="RefSeq" id="XP_011505545.1"/>
    </source>
</evidence>
<dbReference type="Pfam" id="PF18112">
    <property type="entry name" value="Zn-C2H2_12"/>
    <property type="match status" value="1"/>
</dbReference>
<evidence type="ECO:0000256" key="4">
    <source>
        <dbReference type="ARBA" id="ARBA00023054"/>
    </source>
</evidence>
<dbReference type="KEGG" id="csol:105368263"/>
<reference evidence="8" key="1">
    <citation type="submission" date="2025-08" db="UniProtKB">
        <authorList>
            <consortium name="RefSeq"/>
        </authorList>
    </citation>
    <scope>IDENTIFICATION</scope>
</reference>
<keyword evidence="1" id="KW-0479">Metal-binding</keyword>
<evidence type="ECO:0000259" key="6">
    <source>
        <dbReference type="Pfam" id="PF18112"/>
    </source>
</evidence>
<dbReference type="GeneID" id="105368263"/>
<evidence type="ECO:0000256" key="3">
    <source>
        <dbReference type="ARBA" id="ARBA00022833"/>
    </source>
</evidence>
<keyword evidence="2" id="KW-0863">Zinc-finger</keyword>
<evidence type="ECO:0000256" key="5">
    <source>
        <dbReference type="SAM" id="Coils"/>
    </source>
</evidence>
<feature type="domain" description="UBZ1-type" evidence="6">
    <location>
        <begin position="308"/>
        <end position="333"/>
    </location>
</feature>
<proteinExistence type="predicted"/>
<evidence type="ECO:0000313" key="7">
    <source>
        <dbReference type="Proteomes" id="UP000695007"/>
    </source>
</evidence>
<accession>A0AAJ6YW81</accession>
<dbReference type="GO" id="GO:0008270">
    <property type="term" value="F:zinc ion binding"/>
    <property type="evidence" value="ECO:0007669"/>
    <property type="project" value="UniProtKB-KW"/>
</dbReference>
<keyword evidence="7" id="KW-1185">Reference proteome</keyword>
<evidence type="ECO:0000256" key="1">
    <source>
        <dbReference type="ARBA" id="ARBA00022723"/>
    </source>
</evidence>
<dbReference type="AlphaFoldDB" id="A0AAJ6YW81"/>
<dbReference type="Proteomes" id="UP000695007">
    <property type="component" value="Unplaced"/>
</dbReference>
<dbReference type="RefSeq" id="XP_011505545.1">
    <property type="nucleotide sequence ID" value="XM_011507243.1"/>
</dbReference>
<keyword evidence="4 5" id="KW-0175">Coiled coil</keyword>
<evidence type="ECO:0000256" key="2">
    <source>
        <dbReference type="ARBA" id="ARBA00022771"/>
    </source>
</evidence>
<organism evidence="7 8">
    <name type="scientific">Ceratosolen solmsi marchali</name>
    <dbReference type="NCBI Taxonomy" id="326594"/>
    <lineage>
        <taxon>Eukaryota</taxon>
        <taxon>Metazoa</taxon>
        <taxon>Ecdysozoa</taxon>
        <taxon>Arthropoda</taxon>
        <taxon>Hexapoda</taxon>
        <taxon>Insecta</taxon>
        <taxon>Pterygota</taxon>
        <taxon>Neoptera</taxon>
        <taxon>Endopterygota</taxon>
        <taxon>Hymenoptera</taxon>
        <taxon>Apocrita</taxon>
        <taxon>Proctotrupomorpha</taxon>
        <taxon>Chalcidoidea</taxon>
        <taxon>Agaonidae</taxon>
        <taxon>Agaoninae</taxon>
        <taxon>Ceratosolen</taxon>
    </lineage>
</organism>
<sequence>MEQKNNIESQCALQLAFQTMKERCQQLQARLSIVEEENIYLHQHYKKNNSMTILRVNGEDQHIIQNQQEKIEELRKQKLQLVHHIFMVSSENRQLWKRLTRLTRTNKSSGNQLTKISDTLKQYPTSEIPAALTYSFKEIPEIFRNSIIDQSNFPDNEEKEHSLEEISLRLINSIMIEKSELEKQYADIVELQSNTEMNFKNIGFTYPEDLHTDSLEHLKYHDTKLTELKEELMIQQNKLKNALQNLKKKKKNETCNNCKNSITKLMCQTGTQFDLHCSLKENDATQTSFPIISLTPDRKIQTTEDENICPLCGTIYKKSVSFELFHEHVISHFTSETTDGFEMLT</sequence>
<keyword evidence="3" id="KW-0862">Zinc</keyword>
<protein>
    <submittedName>
        <fullName evidence="8">Uncharacterized protein LOC105368263</fullName>
    </submittedName>
</protein>
<name>A0AAJ6YW81_9HYME</name>
<gene>
    <name evidence="8" type="primary">LOC105368263</name>
</gene>
<dbReference type="InterPro" id="IPR041641">
    <property type="entry name" value="CALCOCO1/2_Zn_UBZ1"/>
</dbReference>
<feature type="coiled-coil region" evidence="5">
    <location>
        <begin position="17"/>
        <end position="84"/>
    </location>
</feature>
<dbReference type="CTD" id="43700"/>